<gene>
    <name evidence="1" type="ORF">WISP_26189</name>
</gene>
<reference evidence="1" key="1">
    <citation type="submission" date="2019-10" db="EMBL/GenBank/DDBJ databases">
        <authorList>
            <person name="Soares A.E.R."/>
            <person name="Aleixo A."/>
            <person name="Schneider P."/>
            <person name="Miyaki C.Y."/>
            <person name="Schneider M.P."/>
            <person name="Mello C."/>
            <person name="Vasconcelos A.T.R."/>
        </authorList>
    </citation>
    <scope>NUCLEOTIDE SEQUENCE</scope>
    <source>
        <tissue evidence="1">Muscle</tissue>
    </source>
</reference>
<evidence type="ECO:0000313" key="2">
    <source>
        <dbReference type="Proteomes" id="UP001145742"/>
    </source>
</evidence>
<protein>
    <submittedName>
        <fullName evidence="1">Uncharacterized protein</fullName>
    </submittedName>
</protein>
<dbReference type="Proteomes" id="UP001145742">
    <property type="component" value="Unassembled WGS sequence"/>
</dbReference>
<evidence type="ECO:0000313" key="1">
    <source>
        <dbReference type="EMBL" id="KAJ7424887.1"/>
    </source>
</evidence>
<keyword evidence="2" id="KW-1185">Reference proteome</keyword>
<comment type="caution">
    <text evidence="1">The sequence shown here is derived from an EMBL/GenBank/DDBJ whole genome shotgun (WGS) entry which is preliminary data.</text>
</comment>
<dbReference type="EMBL" id="WHWB01032604">
    <property type="protein sequence ID" value="KAJ7424887.1"/>
    <property type="molecule type" value="Genomic_DNA"/>
</dbReference>
<name>A0ABQ9DR32_9PASS</name>
<proteinExistence type="predicted"/>
<organism evidence="1 2">
    <name type="scientific">Willisornis vidua</name>
    <name type="common">Xingu scale-backed antbird</name>
    <dbReference type="NCBI Taxonomy" id="1566151"/>
    <lineage>
        <taxon>Eukaryota</taxon>
        <taxon>Metazoa</taxon>
        <taxon>Chordata</taxon>
        <taxon>Craniata</taxon>
        <taxon>Vertebrata</taxon>
        <taxon>Euteleostomi</taxon>
        <taxon>Archelosauria</taxon>
        <taxon>Archosauria</taxon>
        <taxon>Dinosauria</taxon>
        <taxon>Saurischia</taxon>
        <taxon>Theropoda</taxon>
        <taxon>Coelurosauria</taxon>
        <taxon>Aves</taxon>
        <taxon>Neognathae</taxon>
        <taxon>Neoaves</taxon>
        <taxon>Telluraves</taxon>
        <taxon>Australaves</taxon>
        <taxon>Passeriformes</taxon>
        <taxon>Thamnophilidae</taxon>
        <taxon>Willisornis</taxon>
    </lineage>
</organism>
<accession>A0ABQ9DR32</accession>
<sequence length="186" mass="21709">MPLSLRSQAPLDWQEPNLIPTSNNWHPTTRTPAEFYYVDFSPGFLAQVQKWCSFTCSATSTAKLSGFQPTVAKLVGGRRNPLHSVLDSWHFASSTQDRLHLEYCVLFWPPQYKKDKELMERIQERATKMIRDLEHLSYEETLRGDLINAYKFSKLGTKRMVHISKIYLLWVPKKTLEQGWMFSLPL</sequence>